<feature type="region of interest" description="Disordered" evidence="1">
    <location>
        <begin position="1"/>
        <end position="47"/>
    </location>
</feature>
<proteinExistence type="predicted"/>
<sequence length="271" mass="29559">MHVDGDSGSSTPPDVSALISSVPDTAEPRRVASEDTGQSPIGPSPLNGRAELVASALHLLHGRTRAVGRTILGLAGPPGAGKSTLARYLVDEINRREGAETAAYLPLDGFHLSNAQLERLGLRDRKGSPPTFDAGGYVALLRRVLAERFRDIYAPDFDRTLDEPVAARHVIRPHTRLVVTEGNYLANADAPWSEVRMLLSELWYVDAADHVRDTRLMRRHAENGRAPEAARHWIVSNDHPNGECVKVGREACTRIIGHWDLPTASDRGSVL</sequence>
<protein>
    <submittedName>
        <fullName evidence="2">Nucleoside/nucleotide kinase family protein</fullName>
    </submittedName>
</protein>
<keyword evidence="3" id="KW-1185">Reference proteome</keyword>
<keyword evidence="2" id="KW-0418">Kinase</keyword>
<evidence type="ECO:0000313" key="3">
    <source>
        <dbReference type="Proteomes" id="UP001500305"/>
    </source>
</evidence>
<dbReference type="Gene3D" id="3.40.50.300">
    <property type="entry name" value="P-loop containing nucleotide triphosphate hydrolases"/>
    <property type="match status" value="2"/>
</dbReference>
<dbReference type="EMBL" id="BAAATR010000008">
    <property type="protein sequence ID" value="GAA2240904.1"/>
    <property type="molecule type" value="Genomic_DNA"/>
</dbReference>
<comment type="caution">
    <text evidence="2">The sequence shown here is derived from an EMBL/GenBank/DDBJ whole genome shotgun (WGS) entry which is preliminary data.</text>
</comment>
<dbReference type="SUPFAM" id="SSF52540">
    <property type="entry name" value="P-loop containing nucleoside triphosphate hydrolases"/>
    <property type="match status" value="1"/>
</dbReference>
<dbReference type="InterPro" id="IPR027417">
    <property type="entry name" value="P-loop_NTPase"/>
</dbReference>
<dbReference type="GO" id="GO:0016301">
    <property type="term" value="F:kinase activity"/>
    <property type="evidence" value="ECO:0007669"/>
    <property type="project" value="UniProtKB-KW"/>
</dbReference>
<feature type="compositionally biased region" description="Polar residues" evidence="1">
    <location>
        <begin position="7"/>
        <end position="23"/>
    </location>
</feature>
<gene>
    <name evidence="2" type="ORF">GCM10010430_22950</name>
</gene>
<dbReference type="Proteomes" id="UP001500305">
    <property type="component" value="Unassembled WGS sequence"/>
</dbReference>
<accession>A0ABN3DTG8</accession>
<dbReference type="NCBIfam" id="NF006743">
    <property type="entry name" value="PRK09270.1-2"/>
    <property type="match status" value="1"/>
</dbReference>
<evidence type="ECO:0000313" key="2">
    <source>
        <dbReference type="EMBL" id="GAA2240904.1"/>
    </source>
</evidence>
<evidence type="ECO:0000256" key="1">
    <source>
        <dbReference type="SAM" id="MobiDB-lite"/>
    </source>
</evidence>
<keyword evidence="2" id="KW-0808">Transferase</keyword>
<reference evidence="2 3" key="1">
    <citation type="journal article" date="2019" name="Int. J. Syst. Evol. Microbiol.">
        <title>The Global Catalogue of Microorganisms (GCM) 10K type strain sequencing project: providing services to taxonomists for standard genome sequencing and annotation.</title>
        <authorList>
            <consortium name="The Broad Institute Genomics Platform"/>
            <consortium name="The Broad Institute Genome Sequencing Center for Infectious Disease"/>
            <person name="Wu L."/>
            <person name="Ma J."/>
        </authorList>
    </citation>
    <scope>NUCLEOTIDE SEQUENCE [LARGE SCALE GENOMIC DNA]</scope>
    <source>
        <strain evidence="2 3">JCM 7356</strain>
    </source>
</reference>
<name>A0ABN3DTG8_9ACTN</name>
<organism evidence="2 3">
    <name type="scientific">Kitasatospora cystarginea</name>
    <dbReference type="NCBI Taxonomy" id="58350"/>
    <lineage>
        <taxon>Bacteria</taxon>
        <taxon>Bacillati</taxon>
        <taxon>Actinomycetota</taxon>
        <taxon>Actinomycetes</taxon>
        <taxon>Kitasatosporales</taxon>
        <taxon>Streptomycetaceae</taxon>
        <taxon>Kitasatospora</taxon>
    </lineage>
</organism>
<dbReference type="PANTHER" id="PTHR10285">
    <property type="entry name" value="URIDINE KINASE"/>
    <property type="match status" value="1"/>
</dbReference>